<evidence type="ECO:0000256" key="1">
    <source>
        <dbReference type="SAM" id="MobiDB-lite"/>
    </source>
</evidence>
<protein>
    <submittedName>
        <fullName evidence="3">Uncharacterized protein</fullName>
    </submittedName>
</protein>
<keyword evidence="2" id="KW-0472">Membrane</keyword>
<comment type="caution">
    <text evidence="3">The sequence shown here is derived from an EMBL/GenBank/DDBJ whole genome shotgun (WGS) entry which is preliminary data.</text>
</comment>
<keyword evidence="2" id="KW-0812">Transmembrane</keyword>
<feature type="region of interest" description="Disordered" evidence="1">
    <location>
        <begin position="173"/>
        <end position="201"/>
    </location>
</feature>
<reference evidence="3 4" key="1">
    <citation type="submission" date="2023-08" db="EMBL/GenBank/DDBJ databases">
        <title>Annotated Genome Sequence of Vanrija albida AlHP1.</title>
        <authorList>
            <person name="Herzog R."/>
        </authorList>
    </citation>
    <scope>NUCLEOTIDE SEQUENCE [LARGE SCALE GENOMIC DNA]</scope>
    <source>
        <strain evidence="3 4">AlHP1</strain>
    </source>
</reference>
<feature type="compositionally biased region" description="Polar residues" evidence="1">
    <location>
        <begin position="1"/>
        <end position="17"/>
    </location>
</feature>
<name>A0ABR3PV51_9TREE</name>
<accession>A0ABR3PV51</accession>
<feature type="region of interest" description="Disordered" evidence="1">
    <location>
        <begin position="1"/>
        <end position="22"/>
    </location>
</feature>
<organism evidence="3 4">
    <name type="scientific">Vanrija albida</name>
    <dbReference type="NCBI Taxonomy" id="181172"/>
    <lineage>
        <taxon>Eukaryota</taxon>
        <taxon>Fungi</taxon>
        <taxon>Dikarya</taxon>
        <taxon>Basidiomycota</taxon>
        <taxon>Agaricomycotina</taxon>
        <taxon>Tremellomycetes</taxon>
        <taxon>Trichosporonales</taxon>
        <taxon>Trichosporonaceae</taxon>
        <taxon>Vanrija</taxon>
    </lineage>
</organism>
<dbReference type="Proteomes" id="UP001565368">
    <property type="component" value="Unassembled WGS sequence"/>
</dbReference>
<keyword evidence="4" id="KW-1185">Reference proteome</keyword>
<evidence type="ECO:0000313" key="3">
    <source>
        <dbReference type="EMBL" id="KAL1406350.1"/>
    </source>
</evidence>
<evidence type="ECO:0000256" key="2">
    <source>
        <dbReference type="SAM" id="Phobius"/>
    </source>
</evidence>
<keyword evidence="2" id="KW-1133">Transmembrane helix</keyword>
<feature type="transmembrane region" description="Helical" evidence="2">
    <location>
        <begin position="41"/>
        <end position="66"/>
    </location>
</feature>
<sequence>MAEATQTSPADAAQTSSGWWNGGGNGGGNTSFGVNAGNSTLYVFTFLAIIIVLGLIGLALVFRAMVIRRRLHRRIEAAIARGEVVPYQNPFLPSRAVPKPPAPVQPLPTLWESQMKLEGDDWEAYVDEEKWDYVTPVGLYTVHAAADDDDKPRPVMQVPSLWSELGEAFREMVPRPGRRRRRRASGETAAARPSTDAGVLQPPEVADAPAAMQEALVGVLIALPFQQRDSELWRPLVADDAEVPDVCLGVMEVVTVDGGDAEKVGFEGLASPRVPGV</sequence>
<dbReference type="GeneID" id="95989092"/>
<proteinExistence type="predicted"/>
<dbReference type="RefSeq" id="XP_069206294.1">
    <property type="nucleotide sequence ID" value="XM_069356453.1"/>
</dbReference>
<gene>
    <name evidence="3" type="ORF">Q8F55_008049</name>
</gene>
<dbReference type="EMBL" id="JBBXJM010000006">
    <property type="protein sequence ID" value="KAL1406350.1"/>
    <property type="molecule type" value="Genomic_DNA"/>
</dbReference>
<evidence type="ECO:0000313" key="4">
    <source>
        <dbReference type="Proteomes" id="UP001565368"/>
    </source>
</evidence>